<dbReference type="EMBL" id="WRXN01000004">
    <property type="protein sequence ID" value="MVT08824.1"/>
    <property type="molecule type" value="Genomic_DNA"/>
</dbReference>
<dbReference type="RefSeq" id="WP_157306246.1">
    <property type="nucleotide sequence ID" value="NZ_WRXN01000004.1"/>
</dbReference>
<dbReference type="AlphaFoldDB" id="A0A7K1U382"/>
<evidence type="ECO:0000313" key="2">
    <source>
        <dbReference type="EMBL" id="MVT08824.1"/>
    </source>
</evidence>
<name>A0A7K1U382_9BACT</name>
<keyword evidence="3" id="KW-1185">Reference proteome</keyword>
<sequence length="166" mass="18816">MNFFNHTTAWLKGELFEAYFIASFGVLTILGGILFWKSGSTPNSKALLLPLVFTGLIYAAIGISMIISNQKRLTIYKQNYQRDETTFIQSEKKRVEAFQYGYTISKVVASVCFPLTLLLFWLSKNPNLQGLGIGLALFALSGLVVDYFSQERADIYYQKILEELNQ</sequence>
<reference evidence="2 3" key="1">
    <citation type="submission" date="2019-12" db="EMBL/GenBank/DDBJ databases">
        <title>Chitinophaga sp. strain ysch24 (GDMCC 1.1355), whole genome shotgun sequence.</title>
        <authorList>
            <person name="Zhang X."/>
        </authorList>
    </citation>
    <scope>NUCLEOTIDE SEQUENCE [LARGE SCALE GENOMIC DNA]</scope>
    <source>
        <strain evidence="3">ysch24</strain>
    </source>
</reference>
<dbReference type="Proteomes" id="UP000461730">
    <property type="component" value="Unassembled WGS sequence"/>
</dbReference>
<organism evidence="2 3">
    <name type="scientific">Chitinophaga tropicalis</name>
    <dbReference type="NCBI Taxonomy" id="2683588"/>
    <lineage>
        <taxon>Bacteria</taxon>
        <taxon>Pseudomonadati</taxon>
        <taxon>Bacteroidota</taxon>
        <taxon>Chitinophagia</taxon>
        <taxon>Chitinophagales</taxon>
        <taxon>Chitinophagaceae</taxon>
        <taxon>Chitinophaga</taxon>
    </lineage>
</organism>
<accession>A0A7K1U382</accession>
<evidence type="ECO:0000256" key="1">
    <source>
        <dbReference type="SAM" id="Phobius"/>
    </source>
</evidence>
<feature type="transmembrane region" description="Helical" evidence="1">
    <location>
        <begin position="48"/>
        <end position="67"/>
    </location>
</feature>
<evidence type="ECO:0000313" key="3">
    <source>
        <dbReference type="Proteomes" id="UP000461730"/>
    </source>
</evidence>
<feature type="transmembrane region" description="Helical" evidence="1">
    <location>
        <begin position="16"/>
        <end position="36"/>
    </location>
</feature>
<comment type="caution">
    <text evidence="2">The sequence shown here is derived from an EMBL/GenBank/DDBJ whole genome shotgun (WGS) entry which is preliminary data.</text>
</comment>
<gene>
    <name evidence="2" type="ORF">GO493_11175</name>
</gene>
<keyword evidence="1" id="KW-0812">Transmembrane</keyword>
<protein>
    <submittedName>
        <fullName evidence="2">Uncharacterized protein</fullName>
    </submittedName>
</protein>
<feature type="transmembrane region" description="Helical" evidence="1">
    <location>
        <begin position="128"/>
        <end position="149"/>
    </location>
</feature>
<feature type="transmembrane region" description="Helical" evidence="1">
    <location>
        <begin position="100"/>
        <end position="122"/>
    </location>
</feature>
<keyword evidence="1" id="KW-1133">Transmembrane helix</keyword>
<keyword evidence="1" id="KW-0472">Membrane</keyword>
<proteinExistence type="predicted"/>